<reference evidence="2 3" key="1">
    <citation type="journal article" date="2015" name="Biotechnol. Biofuels">
        <title>Enhanced degradation of softwood versus hardwood by the white-rot fungus Pycnoporus coccineus.</title>
        <authorList>
            <person name="Couturier M."/>
            <person name="Navarro D."/>
            <person name="Chevret D."/>
            <person name="Henrissat B."/>
            <person name="Piumi F."/>
            <person name="Ruiz-Duenas F.J."/>
            <person name="Martinez A.T."/>
            <person name="Grigoriev I.V."/>
            <person name="Riley R."/>
            <person name="Lipzen A."/>
            <person name="Berrin J.G."/>
            <person name="Master E.R."/>
            <person name="Rosso M.N."/>
        </authorList>
    </citation>
    <scope>NUCLEOTIDE SEQUENCE [LARGE SCALE GENOMIC DNA]</scope>
    <source>
        <strain evidence="2 3">BRFM310</strain>
    </source>
</reference>
<protein>
    <submittedName>
        <fullName evidence="2">Uncharacterized protein</fullName>
    </submittedName>
</protein>
<dbReference type="STRING" id="1353009.A0A1Y2IQF5"/>
<accession>A0A1Y2IQF5</accession>
<feature type="compositionally biased region" description="Basic residues" evidence="1">
    <location>
        <begin position="121"/>
        <end position="132"/>
    </location>
</feature>
<evidence type="ECO:0000313" key="3">
    <source>
        <dbReference type="Proteomes" id="UP000193067"/>
    </source>
</evidence>
<dbReference type="EMBL" id="KZ084101">
    <property type="protein sequence ID" value="OSD03346.1"/>
    <property type="molecule type" value="Genomic_DNA"/>
</dbReference>
<keyword evidence="3" id="KW-1185">Reference proteome</keyword>
<evidence type="ECO:0000256" key="1">
    <source>
        <dbReference type="SAM" id="MobiDB-lite"/>
    </source>
</evidence>
<proteinExistence type="predicted"/>
<sequence>MSPFTRYATSFPARLPHPEIWRQTRSGTTFSPWTHVFGTPLHVPEDFDLKAHIKVAAEAELQADSDEEGLEHGFLPATDGSGSDLLPPHATFHTPPLQSHADPASRQQYGQPKTSKDAFHSKKRSKDRRREKRAKEQLQIFGALSNGPPIKAIAHKRRAVALALPVLASTGGGACTAMTMDHASTCPDDSAPIRTPLSLATMDLPVAKSAFIAKRRAPSAGDGYRWTSEELVVDGFELIKWDGIQCRPILDRDGVVFAVLGGQPRDRSWAEVNSHMCTLLETSRTAYAATTQQANHRRGDFMTANVGISFGGGQKHVSNLAHTQSHQAILDSMLQQSAVRRIATFQSSVMRLFAPRLHSHYAATLDDLCARHPDLRRNLSRSDFSCMTFNMGPRTRTVPHRDHLNLPYGWCAITALGTFNPKRAQESRYSLTQYTAGGVFRWVACGFQSARNAGLSNKDLGSSGQAHWQEGLQLLSHWSEFDQLAM</sequence>
<dbReference type="Proteomes" id="UP000193067">
    <property type="component" value="Unassembled WGS sequence"/>
</dbReference>
<dbReference type="AlphaFoldDB" id="A0A1Y2IQF5"/>
<organism evidence="2 3">
    <name type="scientific">Trametes coccinea (strain BRFM310)</name>
    <name type="common">Pycnoporus coccineus</name>
    <dbReference type="NCBI Taxonomy" id="1353009"/>
    <lineage>
        <taxon>Eukaryota</taxon>
        <taxon>Fungi</taxon>
        <taxon>Dikarya</taxon>
        <taxon>Basidiomycota</taxon>
        <taxon>Agaricomycotina</taxon>
        <taxon>Agaricomycetes</taxon>
        <taxon>Polyporales</taxon>
        <taxon>Polyporaceae</taxon>
        <taxon>Trametes</taxon>
    </lineage>
</organism>
<evidence type="ECO:0000313" key="2">
    <source>
        <dbReference type="EMBL" id="OSD03346.1"/>
    </source>
</evidence>
<dbReference type="OrthoDB" id="2757170at2759"/>
<gene>
    <name evidence="2" type="ORF">PYCCODRAFT_1444670</name>
</gene>
<feature type="region of interest" description="Disordered" evidence="1">
    <location>
        <begin position="62"/>
        <end position="135"/>
    </location>
</feature>
<name>A0A1Y2IQF5_TRAC3</name>